<protein>
    <submittedName>
        <fullName evidence="8">MFS transporter</fullName>
    </submittedName>
</protein>
<dbReference type="SUPFAM" id="SSF103473">
    <property type="entry name" value="MFS general substrate transporter"/>
    <property type="match status" value="1"/>
</dbReference>
<accession>A0A6N7LJG2</accession>
<feature type="transmembrane region" description="Helical" evidence="6">
    <location>
        <begin position="116"/>
        <end position="138"/>
    </location>
</feature>
<dbReference type="Proteomes" id="UP000439983">
    <property type="component" value="Unassembled WGS sequence"/>
</dbReference>
<feature type="domain" description="Major facilitator superfamily (MFS) profile" evidence="7">
    <location>
        <begin position="23"/>
        <end position="406"/>
    </location>
</feature>
<evidence type="ECO:0000259" key="7">
    <source>
        <dbReference type="PROSITE" id="PS50850"/>
    </source>
</evidence>
<feature type="transmembrane region" description="Helical" evidence="6">
    <location>
        <begin position="60"/>
        <end position="80"/>
    </location>
</feature>
<dbReference type="CDD" id="cd17473">
    <property type="entry name" value="MFS_arabinose_efflux_permease_like"/>
    <property type="match status" value="1"/>
</dbReference>
<sequence length="412" mass="42149">MSGPTFNVAAGAQGVLSPGTRGRNLTLLCVSALTIMSGATISASLPGIEARFADTEGAALLSRMMLTLPAIFIAGLAPVAGVIADRFGRKRLLLLSLVVFALAGSSGLMLDSLPALLVGRAVLGISVAGIMTTATALVGDFFEGAARDRYMGFQAAFVGIGGAIFLSGGGLLADIHWRGPFAIYCLAFVLLPAVLALIPEPRRTGATPVAGVKQEPRSGFVLPLVLVLLAACLHFAIFYMLPTQLPFYLKSLGITQPSRAGIAIGAGQVVGVLAALSFSRVRGRIGRMGVFALGFAALGAGYIGLGSAQSYAGILVATAITGISMGLMTPNLSASLLAIAPPTLRGRLSGALIASIFAGQFVSPLASQPLIRDWGYAAAFTGAGALLGALGLICLVSRVLLAVRLRQQEDRV</sequence>
<keyword evidence="5 6" id="KW-0472">Membrane</keyword>
<dbReference type="GO" id="GO:0005886">
    <property type="term" value="C:plasma membrane"/>
    <property type="evidence" value="ECO:0007669"/>
    <property type="project" value="UniProtKB-SubCell"/>
</dbReference>
<name>A0A6N7LJG2_SINTE</name>
<dbReference type="EMBL" id="WITC01000085">
    <property type="protein sequence ID" value="MQX16985.1"/>
    <property type="molecule type" value="Genomic_DNA"/>
</dbReference>
<dbReference type="InterPro" id="IPR050189">
    <property type="entry name" value="MFS_Efflux_Transporters"/>
</dbReference>
<feature type="transmembrane region" description="Helical" evidence="6">
    <location>
        <begin position="344"/>
        <end position="362"/>
    </location>
</feature>
<evidence type="ECO:0000256" key="4">
    <source>
        <dbReference type="ARBA" id="ARBA00022989"/>
    </source>
</evidence>
<evidence type="ECO:0000313" key="8">
    <source>
        <dbReference type="EMBL" id="MQX16985.1"/>
    </source>
</evidence>
<organism evidence="8 9">
    <name type="scientific">Sinorhizobium terangae</name>
    <dbReference type="NCBI Taxonomy" id="110322"/>
    <lineage>
        <taxon>Bacteria</taxon>
        <taxon>Pseudomonadati</taxon>
        <taxon>Pseudomonadota</taxon>
        <taxon>Alphaproteobacteria</taxon>
        <taxon>Hyphomicrobiales</taxon>
        <taxon>Rhizobiaceae</taxon>
        <taxon>Sinorhizobium/Ensifer group</taxon>
        <taxon>Sinorhizobium</taxon>
    </lineage>
</organism>
<feature type="transmembrane region" description="Helical" evidence="6">
    <location>
        <begin position="285"/>
        <end position="305"/>
    </location>
</feature>
<dbReference type="InterPro" id="IPR011701">
    <property type="entry name" value="MFS"/>
</dbReference>
<dbReference type="InterPro" id="IPR020846">
    <property type="entry name" value="MFS_dom"/>
</dbReference>
<evidence type="ECO:0000313" key="9">
    <source>
        <dbReference type="Proteomes" id="UP000439983"/>
    </source>
</evidence>
<dbReference type="PROSITE" id="PS50850">
    <property type="entry name" value="MFS"/>
    <property type="match status" value="1"/>
</dbReference>
<evidence type="ECO:0000256" key="1">
    <source>
        <dbReference type="ARBA" id="ARBA00004651"/>
    </source>
</evidence>
<evidence type="ECO:0000256" key="6">
    <source>
        <dbReference type="SAM" id="Phobius"/>
    </source>
</evidence>
<dbReference type="InterPro" id="IPR005829">
    <property type="entry name" value="Sugar_transporter_CS"/>
</dbReference>
<dbReference type="AlphaFoldDB" id="A0A6N7LJG2"/>
<comment type="subcellular location">
    <subcellularLocation>
        <location evidence="1">Cell membrane</location>
        <topology evidence="1">Multi-pass membrane protein</topology>
    </subcellularLocation>
</comment>
<keyword evidence="4 6" id="KW-1133">Transmembrane helix</keyword>
<feature type="transmembrane region" description="Helical" evidence="6">
    <location>
        <begin position="260"/>
        <end position="278"/>
    </location>
</feature>
<dbReference type="RefSeq" id="WP_153440887.1">
    <property type="nucleotide sequence ID" value="NZ_JACIGA010000009.1"/>
</dbReference>
<gene>
    <name evidence="8" type="ORF">GHK62_20135</name>
</gene>
<proteinExistence type="predicted"/>
<evidence type="ECO:0000256" key="3">
    <source>
        <dbReference type="ARBA" id="ARBA00022692"/>
    </source>
</evidence>
<feature type="transmembrane region" description="Helical" evidence="6">
    <location>
        <begin position="25"/>
        <end position="48"/>
    </location>
</feature>
<evidence type="ECO:0000256" key="2">
    <source>
        <dbReference type="ARBA" id="ARBA00022475"/>
    </source>
</evidence>
<dbReference type="PROSITE" id="PS00216">
    <property type="entry name" value="SUGAR_TRANSPORT_1"/>
    <property type="match status" value="1"/>
</dbReference>
<feature type="transmembrane region" description="Helical" evidence="6">
    <location>
        <begin position="179"/>
        <end position="198"/>
    </location>
</feature>
<evidence type="ECO:0000256" key="5">
    <source>
        <dbReference type="ARBA" id="ARBA00023136"/>
    </source>
</evidence>
<dbReference type="PANTHER" id="PTHR43124:SF3">
    <property type="entry name" value="CHLORAMPHENICOL EFFLUX PUMP RV0191"/>
    <property type="match status" value="1"/>
</dbReference>
<feature type="transmembrane region" description="Helical" evidence="6">
    <location>
        <begin position="92"/>
        <end position="110"/>
    </location>
</feature>
<dbReference type="Gene3D" id="1.20.1250.20">
    <property type="entry name" value="MFS general substrate transporter like domains"/>
    <property type="match status" value="1"/>
</dbReference>
<dbReference type="PANTHER" id="PTHR43124">
    <property type="entry name" value="PURINE EFFLUX PUMP PBUE"/>
    <property type="match status" value="1"/>
</dbReference>
<reference evidence="8 9" key="1">
    <citation type="journal article" date="2013" name="Genome Biol.">
        <title>Comparative genomics of the core and accessory genomes of 48 Sinorhizobium strains comprising five genospecies.</title>
        <authorList>
            <person name="Sugawara M."/>
            <person name="Epstein B."/>
            <person name="Badgley B.D."/>
            <person name="Unno T."/>
            <person name="Xu L."/>
            <person name="Reese J."/>
            <person name="Gyaneshwar P."/>
            <person name="Denny R."/>
            <person name="Mudge J."/>
            <person name="Bharti A.K."/>
            <person name="Farmer A.D."/>
            <person name="May G.D."/>
            <person name="Woodward J.E."/>
            <person name="Medigue C."/>
            <person name="Vallenet D."/>
            <person name="Lajus A."/>
            <person name="Rouy Z."/>
            <person name="Martinez-Vaz B."/>
            <person name="Tiffin P."/>
            <person name="Young N.D."/>
            <person name="Sadowsky M.J."/>
        </authorList>
    </citation>
    <scope>NUCLEOTIDE SEQUENCE [LARGE SCALE GENOMIC DNA]</scope>
    <source>
        <strain evidence="8 9">USDA4894</strain>
    </source>
</reference>
<keyword evidence="9" id="KW-1185">Reference proteome</keyword>
<dbReference type="InterPro" id="IPR036259">
    <property type="entry name" value="MFS_trans_sf"/>
</dbReference>
<keyword evidence="3 6" id="KW-0812">Transmembrane</keyword>
<dbReference type="OrthoDB" id="9812221at2"/>
<feature type="transmembrane region" description="Helical" evidence="6">
    <location>
        <begin position="374"/>
        <end position="401"/>
    </location>
</feature>
<dbReference type="Pfam" id="PF07690">
    <property type="entry name" value="MFS_1"/>
    <property type="match status" value="1"/>
</dbReference>
<keyword evidence="2" id="KW-1003">Cell membrane</keyword>
<feature type="transmembrane region" description="Helical" evidence="6">
    <location>
        <begin position="311"/>
        <end position="332"/>
    </location>
</feature>
<feature type="transmembrane region" description="Helical" evidence="6">
    <location>
        <begin position="219"/>
        <end position="240"/>
    </location>
</feature>
<comment type="caution">
    <text evidence="8">The sequence shown here is derived from an EMBL/GenBank/DDBJ whole genome shotgun (WGS) entry which is preliminary data.</text>
</comment>
<feature type="transmembrane region" description="Helical" evidence="6">
    <location>
        <begin position="150"/>
        <end position="173"/>
    </location>
</feature>
<dbReference type="GO" id="GO:0022857">
    <property type="term" value="F:transmembrane transporter activity"/>
    <property type="evidence" value="ECO:0007669"/>
    <property type="project" value="InterPro"/>
</dbReference>